<dbReference type="GO" id="GO:0044718">
    <property type="term" value="P:siderophore transmembrane transport"/>
    <property type="evidence" value="ECO:0007669"/>
    <property type="project" value="TreeGrafter"/>
</dbReference>
<keyword evidence="2" id="KW-0472">Membrane</keyword>
<dbReference type="Proteomes" id="UP000255224">
    <property type="component" value="Unassembled WGS sequence"/>
</dbReference>
<keyword evidence="2" id="KW-1134">Transmembrane beta strand</keyword>
<keyword evidence="1 3" id="KW-0732">Signal</keyword>
<organism evidence="5 6">
    <name type="scientific">Chryseobacterium carnipullorum</name>
    <dbReference type="NCBI Taxonomy" id="1124835"/>
    <lineage>
        <taxon>Bacteria</taxon>
        <taxon>Pseudomonadati</taxon>
        <taxon>Bacteroidota</taxon>
        <taxon>Flavobacteriia</taxon>
        <taxon>Flavobacteriales</taxon>
        <taxon>Weeksellaceae</taxon>
        <taxon>Chryseobacterium group</taxon>
        <taxon>Chryseobacterium</taxon>
    </lineage>
</organism>
<dbReference type="GO" id="GO:0015344">
    <property type="term" value="F:siderophore uptake transmembrane transporter activity"/>
    <property type="evidence" value="ECO:0007669"/>
    <property type="project" value="TreeGrafter"/>
</dbReference>
<dbReference type="PANTHER" id="PTHR30069">
    <property type="entry name" value="TONB-DEPENDENT OUTER MEMBRANE RECEPTOR"/>
    <property type="match status" value="1"/>
</dbReference>
<dbReference type="RefSeq" id="WP_228426628.1">
    <property type="nucleotide sequence ID" value="NZ_CP033920.1"/>
</dbReference>
<keyword evidence="2" id="KW-0813">Transport</keyword>
<dbReference type="AlphaFoldDB" id="A0A376EPD4"/>
<evidence type="ECO:0000259" key="4">
    <source>
        <dbReference type="Pfam" id="PF07715"/>
    </source>
</evidence>
<accession>A0A376EPD4</accession>
<dbReference type="SUPFAM" id="SSF56935">
    <property type="entry name" value="Porins"/>
    <property type="match status" value="1"/>
</dbReference>
<dbReference type="InterPro" id="IPR039426">
    <property type="entry name" value="TonB-dep_rcpt-like"/>
</dbReference>
<evidence type="ECO:0000256" key="1">
    <source>
        <dbReference type="ARBA" id="ARBA00022729"/>
    </source>
</evidence>
<dbReference type="NCBIfam" id="TIGR04057">
    <property type="entry name" value="SusC_RagA_signa"/>
    <property type="match status" value="1"/>
</dbReference>
<dbReference type="Gene3D" id="2.170.130.10">
    <property type="entry name" value="TonB-dependent receptor, plug domain"/>
    <property type="match status" value="1"/>
</dbReference>
<dbReference type="InterPro" id="IPR012910">
    <property type="entry name" value="Plug_dom"/>
</dbReference>
<evidence type="ECO:0000256" key="3">
    <source>
        <dbReference type="SAM" id="SignalP"/>
    </source>
</evidence>
<evidence type="ECO:0000313" key="6">
    <source>
        <dbReference type="Proteomes" id="UP000255224"/>
    </source>
</evidence>
<feature type="signal peptide" evidence="3">
    <location>
        <begin position="1"/>
        <end position="22"/>
    </location>
</feature>
<keyword evidence="5" id="KW-0675">Receptor</keyword>
<dbReference type="EMBL" id="UFVQ01000003">
    <property type="protein sequence ID" value="STD11672.1"/>
    <property type="molecule type" value="Genomic_DNA"/>
</dbReference>
<gene>
    <name evidence="5" type="ORF">NCTC13533_05070</name>
</gene>
<keyword evidence="2" id="KW-0812">Transmembrane</keyword>
<protein>
    <submittedName>
        <fullName evidence="5">Outer membrane cobalamin receptor protein</fullName>
    </submittedName>
</protein>
<dbReference type="InterPro" id="IPR037066">
    <property type="entry name" value="Plug_dom_sf"/>
</dbReference>
<dbReference type="InterPro" id="IPR023997">
    <property type="entry name" value="TonB-dep_OMP_SusC/RagA_CS"/>
</dbReference>
<evidence type="ECO:0000256" key="2">
    <source>
        <dbReference type="PROSITE-ProRule" id="PRU01360"/>
    </source>
</evidence>
<comment type="subcellular location">
    <subcellularLocation>
        <location evidence="2">Cell outer membrane</location>
        <topology evidence="2">Multi-pass membrane protein</topology>
    </subcellularLocation>
</comment>
<comment type="similarity">
    <text evidence="2">Belongs to the TonB-dependent receptor family.</text>
</comment>
<dbReference type="GO" id="GO:0009279">
    <property type="term" value="C:cell outer membrane"/>
    <property type="evidence" value="ECO:0007669"/>
    <property type="project" value="UniProtKB-SubCell"/>
</dbReference>
<evidence type="ECO:0000313" key="5">
    <source>
        <dbReference type="EMBL" id="STD11672.1"/>
    </source>
</evidence>
<keyword evidence="2" id="KW-0998">Cell outer membrane</keyword>
<feature type="domain" description="TonB-dependent receptor plug" evidence="4">
    <location>
        <begin position="47"/>
        <end position="153"/>
    </location>
</feature>
<feature type="chain" id="PRO_5016698558" evidence="3">
    <location>
        <begin position="23"/>
        <end position="348"/>
    </location>
</feature>
<dbReference type="PANTHER" id="PTHR30069:SF29">
    <property type="entry name" value="HEMOGLOBIN AND HEMOGLOBIN-HAPTOGLOBIN-BINDING PROTEIN 1-RELATED"/>
    <property type="match status" value="1"/>
</dbReference>
<name>A0A376EPD4_CHRCU</name>
<dbReference type="Pfam" id="PF07715">
    <property type="entry name" value="Plug"/>
    <property type="match status" value="1"/>
</dbReference>
<reference evidence="5 6" key="1">
    <citation type="submission" date="2018-06" db="EMBL/GenBank/DDBJ databases">
        <authorList>
            <consortium name="Pathogen Informatics"/>
            <person name="Doyle S."/>
        </authorList>
    </citation>
    <scope>NUCLEOTIDE SEQUENCE [LARGE SCALE GENOMIC DNA]</scope>
    <source>
        <strain evidence="5 6">NCTC13533</strain>
    </source>
</reference>
<proteinExistence type="inferred from homology"/>
<dbReference type="PROSITE" id="PS52016">
    <property type="entry name" value="TONB_DEPENDENT_REC_3"/>
    <property type="match status" value="1"/>
</dbReference>
<sequence>MRKKQCKVGALAMILLAELGFAQSRDSLSKEQAIQEVVVVAFGKQKKEEITGSVQSLKTKDLANLQNGNILQGIGGKVAGVQVISSGQPGSQPTIRMRGIGSINASSDPLIVLDGIPYNGNLNSIPGTDIESISFLEDASSNALYGSRGANGVIIVNTKRGKSKGLRIEADVKTGVNFRSIEDYSVYTSPQDYYTAFYNRARIGEVARLTQPGAVPSGPSPHDVGITALAKLGYNAYNVPFSTLIGKDGIFNPDAQLLYQDNWKKLIFKPGLRREASLGITANNDLVKSYTSLNYLDDQGYLIGSGFKRFGIRSNLDYAITQKLKLTSSLSYTYSKQDFPILFSSPEI</sequence>